<dbReference type="SUPFAM" id="SSF53383">
    <property type="entry name" value="PLP-dependent transferases"/>
    <property type="match status" value="1"/>
</dbReference>
<dbReference type="RefSeq" id="WP_191124216.1">
    <property type="nucleotide sequence ID" value="NZ_JACXWY010000005.1"/>
</dbReference>
<dbReference type="GO" id="GO:0006520">
    <property type="term" value="P:amino acid metabolic process"/>
    <property type="evidence" value="ECO:0007669"/>
    <property type="project" value="InterPro"/>
</dbReference>
<evidence type="ECO:0000256" key="6">
    <source>
        <dbReference type="ARBA" id="ARBA00022898"/>
    </source>
</evidence>
<dbReference type="PROSITE" id="PS00105">
    <property type="entry name" value="AA_TRANSFER_CLASS_1"/>
    <property type="match status" value="1"/>
</dbReference>
<dbReference type="Gene3D" id="3.90.1150.10">
    <property type="entry name" value="Aspartate Aminotransferase, domain 1"/>
    <property type="match status" value="1"/>
</dbReference>
<gene>
    <name evidence="10" type="ORF">IED13_11115</name>
</gene>
<dbReference type="Pfam" id="PF00155">
    <property type="entry name" value="Aminotran_1_2"/>
    <property type="match status" value="1"/>
</dbReference>
<evidence type="ECO:0000256" key="7">
    <source>
        <dbReference type="ARBA" id="ARBA00049185"/>
    </source>
</evidence>
<dbReference type="InterPro" id="IPR015421">
    <property type="entry name" value="PyrdxlP-dep_Trfase_major"/>
</dbReference>
<sequence length="401" mass="42529">MSLLSSKLKAVRPSPTIAITRTAAELRRQGKDIIGLSQGEPDFDTPDHIKAAAKAAIDKGATKYTDVDGTPELKAAVAAKFRRENGLNYDASMVSVGTGGKQVIYNALCATLDAGDEVVVPAPYWVSYPDMVRLAGGTPVIPLCLEASGFKLTPAILRAALSQRTKWLILNSPSNPTGAGYSAAELKGLAEVLLDFPAVHVLTDDMYEHLRYDGWQFATIAAVEPRLFSRTLTVNGVSKSYAMTGWRIGFAGGPSELIKAMATLQSQSTTNPSSVSQAAAVAALTGPLDFLAERNAVFQTRRDLCLEAFSRIEGLSCATPEGAFYLYPSCAGLIGRKRPDGRVIANDADFVDYLLSDANVAAVPGVAFGLEPYFRISFATGTDRLHAACARIAAACAALKA</sequence>
<evidence type="ECO:0000259" key="9">
    <source>
        <dbReference type="Pfam" id="PF00155"/>
    </source>
</evidence>
<keyword evidence="11" id="KW-1185">Reference proteome</keyword>
<comment type="subunit">
    <text evidence="3">Homodimer.</text>
</comment>
<dbReference type="EMBL" id="JACXWY010000005">
    <property type="protein sequence ID" value="MBD3846249.1"/>
    <property type="molecule type" value="Genomic_DNA"/>
</dbReference>
<dbReference type="PANTHER" id="PTHR46383">
    <property type="entry name" value="ASPARTATE AMINOTRANSFERASE"/>
    <property type="match status" value="1"/>
</dbReference>
<dbReference type="InterPro" id="IPR015424">
    <property type="entry name" value="PyrdxlP-dep_Trfase"/>
</dbReference>
<evidence type="ECO:0000313" key="10">
    <source>
        <dbReference type="EMBL" id="MBD3846249.1"/>
    </source>
</evidence>
<reference evidence="10" key="1">
    <citation type="submission" date="2020-09" db="EMBL/GenBank/DDBJ databases">
        <title>Bosea spartocytisi sp. nov. a root nodule endophyte of Spartocytisus supranubius in the high mountain ecosystem fo the Teide National Park (Canary Islands, Spain).</title>
        <authorList>
            <person name="Pulido-Suarez L."/>
            <person name="Peix A."/>
            <person name="Igual J.M."/>
            <person name="Socas-Perez N."/>
            <person name="Velazquez E."/>
            <person name="Flores-Felix J.D."/>
            <person name="Leon-Barrios M."/>
        </authorList>
    </citation>
    <scope>NUCLEOTIDE SEQUENCE</scope>
    <source>
        <strain evidence="10">SSUT16</strain>
    </source>
</reference>
<organism evidence="10 11">
    <name type="scientific">Bosea spartocytisi</name>
    <dbReference type="NCBI Taxonomy" id="2773451"/>
    <lineage>
        <taxon>Bacteria</taxon>
        <taxon>Pseudomonadati</taxon>
        <taxon>Pseudomonadota</taxon>
        <taxon>Alphaproteobacteria</taxon>
        <taxon>Hyphomicrobiales</taxon>
        <taxon>Boseaceae</taxon>
        <taxon>Bosea</taxon>
    </lineage>
</organism>
<dbReference type="InterPro" id="IPR015422">
    <property type="entry name" value="PyrdxlP-dep_Trfase_small"/>
</dbReference>
<dbReference type="GO" id="GO:0030170">
    <property type="term" value="F:pyridoxal phosphate binding"/>
    <property type="evidence" value="ECO:0007669"/>
    <property type="project" value="InterPro"/>
</dbReference>
<dbReference type="AlphaFoldDB" id="A0A927E8H2"/>
<evidence type="ECO:0000256" key="3">
    <source>
        <dbReference type="ARBA" id="ARBA00011738"/>
    </source>
</evidence>
<comment type="similarity">
    <text evidence="2 8">Belongs to the class-I pyridoxal-phosphate-dependent aminotransferase family.</text>
</comment>
<comment type="catalytic activity">
    <reaction evidence="7">
        <text>L-aspartate + 2-oxoglutarate = oxaloacetate + L-glutamate</text>
        <dbReference type="Rhea" id="RHEA:21824"/>
        <dbReference type="ChEBI" id="CHEBI:16452"/>
        <dbReference type="ChEBI" id="CHEBI:16810"/>
        <dbReference type="ChEBI" id="CHEBI:29985"/>
        <dbReference type="ChEBI" id="CHEBI:29991"/>
        <dbReference type="EC" id="2.6.1.1"/>
    </reaction>
</comment>
<protein>
    <recommendedName>
        <fullName evidence="8">Aminotransferase</fullName>
        <ecNumber evidence="8">2.6.1.-</ecNumber>
    </recommendedName>
</protein>
<evidence type="ECO:0000256" key="2">
    <source>
        <dbReference type="ARBA" id="ARBA00007441"/>
    </source>
</evidence>
<evidence type="ECO:0000256" key="1">
    <source>
        <dbReference type="ARBA" id="ARBA00001933"/>
    </source>
</evidence>
<dbReference type="InterPro" id="IPR004839">
    <property type="entry name" value="Aminotransferase_I/II_large"/>
</dbReference>
<feature type="domain" description="Aminotransferase class I/classII large" evidence="9">
    <location>
        <begin position="31"/>
        <end position="390"/>
    </location>
</feature>
<dbReference type="PANTHER" id="PTHR46383:SF1">
    <property type="entry name" value="ASPARTATE AMINOTRANSFERASE"/>
    <property type="match status" value="1"/>
</dbReference>
<keyword evidence="4 8" id="KW-0032">Aminotransferase</keyword>
<dbReference type="GO" id="GO:0004069">
    <property type="term" value="F:L-aspartate:2-oxoglutarate aminotransferase activity"/>
    <property type="evidence" value="ECO:0007669"/>
    <property type="project" value="UniProtKB-EC"/>
</dbReference>
<name>A0A927E8H2_9HYPH</name>
<evidence type="ECO:0000256" key="5">
    <source>
        <dbReference type="ARBA" id="ARBA00022679"/>
    </source>
</evidence>
<comment type="caution">
    <text evidence="10">The sequence shown here is derived from an EMBL/GenBank/DDBJ whole genome shotgun (WGS) entry which is preliminary data.</text>
</comment>
<evidence type="ECO:0000256" key="8">
    <source>
        <dbReference type="RuleBase" id="RU000481"/>
    </source>
</evidence>
<keyword evidence="6" id="KW-0663">Pyridoxal phosphate</keyword>
<keyword evidence="5 8" id="KW-0808">Transferase</keyword>
<dbReference type="FunFam" id="3.40.640.10:FF:000033">
    <property type="entry name" value="Aspartate aminotransferase"/>
    <property type="match status" value="1"/>
</dbReference>
<evidence type="ECO:0000256" key="4">
    <source>
        <dbReference type="ARBA" id="ARBA00022576"/>
    </source>
</evidence>
<dbReference type="Proteomes" id="UP000619295">
    <property type="component" value="Unassembled WGS sequence"/>
</dbReference>
<dbReference type="CDD" id="cd00609">
    <property type="entry name" value="AAT_like"/>
    <property type="match status" value="1"/>
</dbReference>
<dbReference type="Gene3D" id="3.40.640.10">
    <property type="entry name" value="Type I PLP-dependent aspartate aminotransferase-like (Major domain)"/>
    <property type="match status" value="1"/>
</dbReference>
<dbReference type="InterPro" id="IPR004838">
    <property type="entry name" value="NHTrfase_class1_PyrdxlP-BS"/>
</dbReference>
<comment type="cofactor">
    <cofactor evidence="1 8">
        <name>pyridoxal 5'-phosphate</name>
        <dbReference type="ChEBI" id="CHEBI:597326"/>
    </cofactor>
</comment>
<evidence type="ECO:0000313" key="11">
    <source>
        <dbReference type="Proteomes" id="UP000619295"/>
    </source>
</evidence>
<proteinExistence type="inferred from homology"/>
<accession>A0A927E8H2</accession>
<dbReference type="EC" id="2.6.1.-" evidence="8"/>
<dbReference type="InterPro" id="IPR050596">
    <property type="entry name" value="AspAT/PAT-like"/>
</dbReference>